<proteinExistence type="predicted"/>
<sequence>MHWLLFVLALAFIPLLALFAWLGFNLILVKWHGLRALDKTPQIYRPFRPQEWTVRRLPVDPAQPPADPQATNGLPPAV</sequence>
<keyword evidence="4" id="KW-1185">Reference proteome</keyword>
<evidence type="ECO:0000313" key="4">
    <source>
        <dbReference type="Proteomes" id="UP001241758"/>
    </source>
</evidence>
<protein>
    <submittedName>
        <fullName evidence="3">Uncharacterized protein</fullName>
    </submittedName>
</protein>
<reference evidence="3 4" key="1">
    <citation type="submission" date="2023-05" db="EMBL/GenBank/DDBJ databases">
        <title>Actinoplanes sp. NEAU-A12 genome sequencing.</title>
        <authorList>
            <person name="Wang Z.-S."/>
        </authorList>
    </citation>
    <scope>NUCLEOTIDE SEQUENCE [LARGE SCALE GENOMIC DNA]</scope>
    <source>
        <strain evidence="3 4">NEAU-A12</strain>
    </source>
</reference>
<gene>
    <name evidence="3" type="ORF">QLQ12_40600</name>
</gene>
<evidence type="ECO:0000313" key="3">
    <source>
        <dbReference type="EMBL" id="MDI6104905.1"/>
    </source>
</evidence>
<dbReference type="EMBL" id="JASCTH010000038">
    <property type="protein sequence ID" value="MDI6104905.1"/>
    <property type="molecule type" value="Genomic_DNA"/>
</dbReference>
<feature type="transmembrane region" description="Helical" evidence="2">
    <location>
        <begin position="6"/>
        <end position="29"/>
    </location>
</feature>
<evidence type="ECO:0000256" key="2">
    <source>
        <dbReference type="SAM" id="Phobius"/>
    </source>
</evidence>
<keyword evidence="2" id="KW-0812">Transmembrane</keyword>
<dbReference type="RefSeq" id="WP_282766333.1">
    <property type="nucleotide sequence ID" value="NZ_JASCTH010000038.1"/>
</dbReference>
<comment type="caution">
    <text evidence="3">The sequence shown here is derived from an EMBL/GenBank/DDBJ whole genome shotgun (WGS) entry which is preliminary data.</text>
</comment>
<feature type="region of interest" description="Disordered" evidence="1">
    <location>
        <begin position="58"/>
        <end position="78"/>
    </location>
</feature>
<name>A0ABT6WYS7_9ACTN</name>
<organism evidence="3 4">
    <name type="scientific">Actinoplanes sandaracinus</name>
    <dbReference type="NCBI Taxonomy" id="3045177"/>
    <lineage>
        <taxon>Bacteria</taxon>
        <taxon>Bacillati</taxon>
        <taxon>Actinomycetota</taxon>
        <taxon>Actinomycetes</taxon>
        <taxon>Micromonosporales</taxon>
        <taxon>Micromonosporaceae</taxon>
        <taxon>Actinoplanes</taxon>
    </lineage>
</organism>
<keyword evidence="2" id="KW-1133">Transmembrane helix</keyword>
<accession>A0ABT6WYS7</accession>
<evidence type="ECO:0000256" key="1">
    <source>
        <dbReference type="SAM" id="MobiDB-lite"/>
    </source>
</evidence>
<keyword evidence="2" id="KW-0472">Membrane</keyword>
<dbReference type="Proteomes" id="UP001241758">
    <property type="component" value="Unassembled WGS sequence"/>
</dbReference>